<reference evidence="3 4" key="2">
    <citation type="submission" date="2019-09" db="EMBL/GenBank/DDBJ databases">
        <authorList>
            <person name="Jin C."/>
        </authorList>
    </citation>
    <scope>NUCLEOTIDE SEQUENCE [LARGE SCALE GENOMIC DNA]</scope>
    <source>
        <strain evidence="3 4">BN140078</strain>
    </source>
</reference>
<dbReference type="Proteomes" id="UP000324611">
    <property type="component" value="Unassembled WGS sequence"/>
</dbReference>
<dbReference type="Gene3D" id="3.20.20.140">
    <property type="entry name" value="Metal-dependent hydrolases"/>
    <property type="match status" value="1"/>
</dbReference>
<dbReference type="InterPro" id="IPR032466">
    <property type="entry name" value="Metal_Hydrolase"/>
</dbReference>
<feature type="domain" description="Amidohydrolase-related" evidence="2">
    <location>
        <begin position="73"/>
        <end position="399"/>
    </location>
</feature>
<dbReference type="PANTHER" id="PTHR43135:SF3">
    <property type="entry name" value="ALPHA-D-RIBOSE 1-METHYLPHOSPHONATE 5-TRIPHOSPHATE DIPHOSPHATASE"/>
    <property type="match status" value="1"/>
</dbReference>
<comment type="caution">
    <text evidence="3">The sequence shown here is derived from an EMBL/GenBank/DDBJ whole genome shotgun (WGS) entry which is preliminary data.</text>
</comment>
<sequence length="404" mass="43145">MGKILFAVLLLFTLPSMAQDLVISGAVVYASPQSQPLANAVVVVRNGKIAQVGKSGAVTIPPGIPLIDAHGMFLTAGYWNSHVHLIEPKWMGADTIPGARLTAQLDDMLNSRGFTHIFDLAEFNFDNLKALRARIDKGEVPGPAIRAVGIPFTPLNGSPFYIKPLKLPEIGDPASAARYVEEQISAGAQGIKIWSASPNGRMVVPMQIAVAKAAIRVAHEHHLPVFAHPTSDTGVAVAIASGVDVLAHTAPDEHHDWPPATIKALLKANIALIPTMKLFPWELLRMKVDTANNPLITTTLQQLGAFAKAGGTILFGTDVGYITDYSTEGEFAMMSRAGLDFRGILQSLTTAPAKKYGLDKTTGRIAPGLDADIVLLSADPALDSQNFAKVAYTIAKGKIIYRRP</sequence>
<accession>A0A5B2VKT1</accession>
<dbReference type="InterPro" id="IPR006680">
    <property type="entry name" value="Amidohydro-rel"/>
</dbReference>
<dbReference type="InterPro" id="IPR011059">
    <property type="entry name" value="Metal-dep_hydrolase_composite"/>
</dbReference>
<reference evidence="3 4" key="1">
    <citation type="submission" date="2019-09" db="EMBL/GenBank/DDBJ databases">
        <title>Chitinophaga ginsengihumi sp. nov., isolated from soil of ginseng rhizosphere.</title>
        <authorList>
            <person name="Lee J."/>
        </authorList>
    </citation>
    <scope>NUCLEOTIDE SEQUENCE [LARGE SCALE GENOMIC DNA]</scope>
    <source>
        <strain evidence="3 4">BN140078</strain>
    </source>
</reference>
<evidence type="ECO:0000313" key="3">
    <source>
        <dbReference type="EMBL" id="KAA2239424.1"/>
    </source>
</evidence>
<dbReference type="GO" id="GO:0016810">
    <property type="term" value="F:hydrolase activity, acting on carbon-nitrogen (but not peptide) bonds"/>
    <property type="evidence" value="ECO:0007669"/>
    <property type="project" value="InterPro"/>
</dbReference>
<dbReference type="Pfam" id="PF01979">
    <property type="entry name" value="Amidohydro_1"/>
    <property type="match status" value="1"/>
</dbReference>
<evidence type="ECO:0000313" key="4">
    <source>
        <dbReference type="Proteomes" id="UP000324611"/>
    </source>
</evidence>
<proteinExistence type="predicted"/>
<dbReference type="SUPFAM" id="SSF51556">
    <property type="entry name" value="Metallo-dependent hydrolases"/>
    <property type="match status" value="1"/>
</dbReference>
<dbReference type="SUPFAM" id="SSF51338">
    <property type="entry name" value="Composite domain of metallo-dependent hydrolases"/>
    <property type="match status" value="1"/>
</dbReference>
<dbReference type="AlphaFoldDB" id="A0A5B2VKT1"/>
<protein>
    <submittedName>
        <fullName evidence="3">Amidohydrolase family protein</fullName>
    </submittedName>
</protein>
<name>A0A5B2VKT1_9BACT</name>
<evidence type="ECO:0000256" key="1">
    <source>
        <dbReference type="SAM" id="SignalP"/>
    </source>
</evidence>
<evidence type="ECO:0000259" key="2">
    <source>
        <dbReference type="Pfam" id="PF01979"/>
    </source>
</evidence>
<gene>
    <name evidence="3" type="ORF">F0L74_24795</name>
</gene>
<feature type="chain" id="PRO_5023008423" evidence="1">
    <location>
        <begin position="19"/>
        <end position="404"/>
    </location>
</feature>
<keyword evidence="1" id="KW-0732">Signal</keyword>
<dbReference type="RefSeq" id="WP_149840603.1">
    <property type="nucleotide sequence ID" value="NZ_VUOC01000004.1"/>
</dbReference>
<keyword evidence="4" id="KW-1185">Reference proteome</keyword>
<keyword evidence="3" id="KW-0378">Hydrolase</keyword>
<dbReference type="Gene3D" id="2.30.40.10">
    <property type="entry name" value="Urease, subunit C, domain 1"/>
    <property type="match status" value="1"/>
</dbReference>
<dbReference type="PANTHER" id="PTHR43135">
    <property type="entry name" value="ALPHA-D-RIBOSE 1-METHYLPHOSPHONATE 5-TRIPHOSPHATE DIPHOSPHATASE"/>
    <property type="match status" value="1"/>
</dbReference>
<feature type="signal peptide" evidence="1">
    <location>
        <begin position="1"/>
        <end position="18"/>
    </location>
</feature>
<dbReference type="InterPro" id="IPR051781">
    <property type="entry name" value="Metallo-dep_Hydrolase"/>
</dbReference>
<organism evidence="3 4">
    <name type="scientific">Chitinophaga agrisoli</name>
    <dbReference type="NCBI Taxonomy" id="2607653"/>
    <lineage>
        <taxon>Bacteria</taxon>
        <taxon>Pseudomonadati</taxon>
        <taxon>Bacteroidota</taxon>
        <taxon>Chitinophagia</taxon>
        <taxon>Chitinophagales</taxon>
        <taxon>Chitinophagaceae</taxon>
        <taxon>Chitinophaga</taxon>
    </lineage>
</organism>
<dbReference type="EMBL" id="VUOC01000004">
    <property type="protein sequence ID" value="KAA2239424.1"/>
    <property type="molecule type" value="Genomic_DNA"/>
</dbReference>